<dbReference type="Proteomes" id="UP001396334">
    <property type="component" value="Unassembled WGS sequence"/>
</dbReference>
<name>A0ABR2SR03_9ROSI</name>
<feature type="compositionally biased region" description="Basic and acidic residues" evidence="1">
    <location>
        <begin position="251"/>
        <end position="260"/>
    </location>
</feature>
<sequence length="289" mass="31649">MESMSMDADCAEGMEPLLYSSGGVVDPRKSLQDQFPLGSYASKVAGEENKGNGFLEEEVIIREEDVLINRNGLIPSICFSDKVHDQVDRNMRNAFISDLVGVHSRVGTIAHVVSRMFESELYGPWMIVQDMRHKLEVRSLHELTNKPAVHGSRFASLSGVNEMVNLDAGYMEKTIPTHSKEQVEREVTSTNPSIVEEVRVVPMVDELGASVVARSANSRVGSYAAVTIVEKGDKCSGPVGLKPLKSKHSAARKDAREATKKATPIRKATATKRGASKPKFIEWAHALSS</sequence>
<keyword evidence="3" id="KW-1185">Reference proteome</keyword>
<reference evidence="2 3" key="1">
    <citation type="journal article" date="2024" name="G3 (Bethesda)">
        <title>Genome assembly of Hibiscus sabdariffa L. provides insights into metabolisms of medicinal natural products.</title>
        <authorList>
            <person name="Kim T."/>
        </authorList>
    </citation>
    <scope>NUCLEOTIDE SEQUENCE [LARGE SCALE GENOMIC DNA]</scope>
    <source>
        <strain evidence="2">TK-2024</strain>
        <tissue evidence="2">Old leaves</tissue>
    </source>
</reference>
<accession>A0ABR2SR03</accession>
<evidence type="ECO:0000313" key="3">
    <source>
        <dbReference type="Proteomes" id="UP001396334"/>
    </source>
</evidence>
<feature type="region of interest" description="Disordered" evidence="1">
    <location>
        <begin position="239"/>
        <end position="277"/>
    </location>
</feature>
<evidence type="ECO:0000313" key="2">
    <source>
        <dbReference type="EMBL" id="KAK9027641.1"/>
    </source>
</evidence>
<gene>
    <name evidence="2" type="ORF">V6N11_067466</name>
</gene>
<dbReference type="EMBL" id="JBBPBN010000012">
    <property type="protein sequence ID" value="KAK9027641.1"/>
    <property type="molecule type" value="Genomic_DNA"/>
</dbReference>
<proteinExistence type="predicted"/>
<evidence type="ECO:0000256" key="1">
    <source>
        <dbReference type="SAM" id="MobiDB-lite"/>
    </source>
</evidence>
<organism evidence="2 3">
    <name type="scientific">Hibiscus sabdariffa</name>
    <name type="common">roselle</name>
    <dbReference type="NCBI Taxonomy" id="183260"/>
    <lineage>
        <taxon>Eukaryota</taxon>
        <taxon>Viridiplantae</taxon>
        <taxon>Streptophyta</taxon>
        <taxon>Embryophyta</taxon>
        <taxon>Tracheophyta</taxon>
        <taxon>Spermatophyta</taxon>
        <taxon>Magnoliopsida</taxon>
        <taxon>eudicotyledons</taxon>
        <taxon>Gunneridae</taxon>
        <taxon>Pentapetalae</taxon>
        <taxon>rosids</taxon>
        <taxon>malvids</taxon>
        <taxon>Malvales</taxon>
        <taxon>Malvaceae</taxon>
        <taxon>Malvoideae</taxon>
        <taxon>Hibiscus</taxon>
    </lineage>
</organism>
<comment type="caution">
    <text evidence="2">The sequence shown here is derived from an EMBL/GenBank/DDBJ whole genome shotgun (WGS) entry which is preliminary data.</text>
</comment>
<protein>
    <submittedName>
        <fullName evidence="2">Uncharacterized protein</fullName>
    </submittedName>
</protein>